<evidence type="ECO:0000313" key="3">
    <source>
        <dbReference type="Proteomes" id="UP000034816"/>
    </source>
</evidence>
<dbReference type="GO" id="GO:0070063">
    <property type="term" value="F:RNA polymerase binding"/>
    <property type="evidence" value="ECO:0007669"/>
    <property type="project" value="InterPro"/>
</dbReference>
<dbReference type="InterPro" id="IPR001437">
    <property type="entry name" value="Tscrpt_elong_fac_GreA/B_C"/>
</dbReference>
<protein>
    <submittedName>
        <fullName evidence="2">Transcription elongation factor GreA</fullName>
    </submittedName>
</protein>
<dbReference type="InterPro" id="IPR023459">
    <property type="entry name" value="Tscrpt_elong_fac_GreA/B_fam"/>
</dbReference>
<dbReference type="Proteomes" id="UP000034816">
    <property type="component" value="Unassembled WGS sequence"/>
</dbReference>
<dbReference type="SUPFAM" id="SSF54534">
    <property type="entry name" value="FKBP-like"/>
    <property type="match status" value="1"/>
</dbReference>
<comment type="caution">
    <text evidence="2">The sequence shown here is derived from an EMBL/GenBank/DDBJ whole genome shotgun (WGS) entry which is preliminary data.</text>
</comment>
<keyword evidence="2" id="KW-0251">Elongation factor</keyword>
<dbReference type="GO" id="GO:0003677">
    <property type="term" value="F:DNA binding"/>
    <property type="evidence" value="ECO:0007669"/>
    <property type="project" value="InterPro"/>
</dbReference>
<gene>
    <name evidence="2" type="ORF">UR73_C0005G0001</name>
</gene>
<feature type="non-terminal residue" evidence="2">
    <location>
        <position position="1"/>
    </location>
</feature>
<accession>A0A0G0C8D0</accession>
<dbReference type="Gene3D" id="3.10.50.30">
    <property type="entry name" value="Transcription elongation factor, GreA/GreB, C-terminal domain"/>
    <property type="match status" value="1"/>
</dbReference>
<feature type="domain" description="Transcription elongation factor GreA/GreB C-terminal" evidence="1">
    <location>
        <begin position="50"/>
        <end position="119"/>
    </location>
</feature>
<dbReference type="InterPro" id="IPR036953">
    <property type="entry name" value="GreA/GreB_C_sf"/>
</dbReference>
<dbReference type="GO" id="GO:0006354">
    <property type="term" value="P:DNA-templated transcription elongation"/>
    <property type="evidence" value="ECO:0007669"/>
    <property type="project" value="TreeGrafter"/>
</dbReference>
<dbReference type="AlphaFoldDB" id="A0A0G0C8D0"/>
<dbReference type="GO" id="GO:0003746">
    <property type="term" value="F:translation elongation factor activity"/>
    <property type="evidence" value="ECO:0007669"/>
    <property type="project" value="UniProtKB-KW"/>
</dbReference>
<organism evidence="2 3">
    <name type="scientific">candidate division WS6 bacterium GW2011_GWF1_35_23</name>
    <dbReference type="NCBI Taxonomy" id="1619097"/>
    <lineage>
        <taxon>Bacteria</taxon>
        <taxon>Candidatus Dojkabacteria</taxon>
    </lineage>
</organism>
<dbReference type="PANTHER" id="PTHR30437:SF4">
    <property type="entry name" value="TRANSCRIPTION ELONGATION FACTOR GREA"/>
    <property type="match status" value="1"/>
</dbReference>
<proteinExistence type="predicted"/>
<evidence type="ECO:0000313" key="2">
    <source>
        <dbReference type="EMBL" id="KKP78024.1"/>
    </source>
</evidence>
<keyword evidence="2" id="KW-0648">Protein biosynthesis</keyword>
<dbReference type="Pfam" id="PF01272">
    <property type="entry name" value="GreA_GreB"/>
    <property type="match status" value="1"/>
</dbReference>
<dbReference type="EMBL" id="LBQH01000005">
    <property type="protein sequence ID" value="KKP78024.1"/>
    <property type="molecule type" value="Genomic_DNA"/>
</dbReference>
<reference evidence="2 3" key="1">
    <citation type="journal article" date="2015" name="Nature">
        <title>rRNA introns, odd ribosomes, and small enigmatic genomes across a large radiation of phyla.</title>
        <authorList>
            <person name="Brown C.T."/>
            <person name="Hug L.A."/>
            <person name="Thomas B.C."/>
            <person name="Sharon I."/>
            <person name="Castelle C.J."/>
            <person name="Singh A."/>
            <person name="Wilkins M.J."/>
            <person name="Williams K.H."/>
            <person name="Banfield J.F."/>
        </authorList>
    </citation>
    <scope>NUCLEOTIDE SEQUENCE [LARGE SCALE GENOMIC DNA]</scope>
</reference>
<name>A0A0G0C8D0_9BACT</name>
<dbReference type="PANTHER" id="PTHR30437">
    <property type="entry name" value="TRANSCRIPTION ELONGATION FACTOR GREA"/>
    <property type="match status" value="1"/>
</dbReference>
<sequence length="120" mass="13296">EQARREDVSEDTEGLSLVLQIKAELERKVADIKALLSNSKVIKKEKCNPGKIDIGSEIKVDFKGKKMTMKIVSSVEADPSKNYISNESPLGQALMKSKVGKTVKLTINENTVEYKVLEVC</sequence>
<dbReference type="GO" id="GO:0032784">
    <property type="term" value="P:regulation of DNA-templated transcription elongation"/>
    <property type="evidence" value="ECO:0007669"/>
    <property type="project" value="InterPro"/>
</dbReference>
<evidence type="ECO:0000259" key="1">
    <source>
        <dbReference type="Pfam" id="PF01272"/>
    </source>
</evidence>
<dbReference type="PIRSF" id="PIRSF006092">
    <property type="entry name" value="GreA_GreB"/>
    <property type="match status" value="1"/>
</dbReference>